<dbReference type="EMBL" id="BAAAKK010000005">
    <property type="protein sequence ID" value="GAA1425668.1"/>
    <property type="molecule type" value="Genomic_DNA"/>
</dbReference>
<evidence type="ECO:0000313" key="6">
    <source>
        <dbReference type="Proteomes" id="UP001501266"/>
    </source>
</evidence>
<evidence type="ECO:0000256" key="1">
    <source>
        <dbReference type="SAM" id="MobiDB-lite"/>
    </source>
</evidence>
<feature type="region of interest" description="Disordered" evidence="1">
    <location>
        <begin position="161"/>
        <end position="196"/>
    </location>
</feature>
<reference evidence="5 6" key="1">
    <citation type="journal article" date="2019" name="Int. J. Syst. Evol. Microbiol.">
        <title>The Global Catalogue of Microorganisms (GCM) 10K type strain sequencing project: providing services to taxonomists for standard genome sequencing and annotation.</title>
        <authorList>
            <consortium name="The Broad Institute Genomics Platform"/>
            <consortium name="The Broad Institute Genome Sequencing Center for Infectious Disease"/>
            <person name="Wu L."/>
            <person name="Ma J."/>
        </authorList>
    </citation>
    <scope>NUCLEOTIDE SEQUENCE [LARGE SCALE GENOMIC DNA]</scope>
    <source>
        <strain evidence="5 6">JCM 12398</strain>
    </source>
</reference>
<dbReference type="InterPro" id="IPR038507">
    <property type="entry name" value="YcnI-like_sf"/>
</dbReference>
<comment type="caution">
    <text evidence="5">The sequence shown here is derived from an EMBL/GenBank/DDBJ whole genome shotgun (WGS) entry which is preliminary data.</text>
</comment>
<feature type="domain" description="YncI copper-binding" evidence="4">
    <location>
        <begin position="35"/>
        <end position="162"/>
    </location>
</feature>
<protein>
    <recommendedName>
        <fullName evidence="4">YncI copper-binding domain-containing protein</fullName>
    </recommendedName>
</protein>
<gene>
    <name evidence="5" type="ORF">GCM10009640_24810</name>
</gene>
<dbReference type="Gene3D" id="2.60.40.2230">
    <property type="entry name" value="Uncharacterised protein YcnI-like PF07987, DUF1775"/>
    <property type="match status" value="1"/>
</dbReference>
<feature type="transmembrane region" description="Helical" evidence="2">
    <location>
        <begin position="206"/>
        <end position="230"/>
    </location>
</feature>
<dbReference type="Pfam" id="PF07987">
    <property type="entry name" value="DUF1775"/>
    <property type="match status" value="1"/>
</dbReference>
<keyword evidence="3" id="KW-0732">Signal</keyword>
<dbReference type="Proteomes" id="UP001501266">
    <property type="component" value="Unassembled WGS sequence"/>
</dbReference>
<keyword evidence="2" id="KW-1133">Transmembrane helix</keyword>
<evidence type="ECO:0000259" key="4">
    <source>
        <dbReference type="Pfam" id="PF07987"/>
    </source>
</evidence>
<feature type="chain" id="PRO_5046772141" description="YncI copper-binding domain-containing protein" evidence="3">
    <location>
        <begin position="35"/>
        <end position="236"/>
    </location>
</feature>
<proteinExistence type="predicted"/>
<keyword evidence="2" id="KW-0472">Membrane</keyword>
<feature type="signal peptide" evidence="3">
    <location>
        <begin position="1"/>
        <end position="34"/>
    </location>
</feature>
<evidence type="ECO:0000256" key="2">
    <source>
        <dbReference type="SAM" id="Phobius"/>
    </source>
</evidence>
<feature type="compositionally biased region" description="Low complexity" evidence="1">
    <location>
        <begin position="173"/>
        <end position="196"/>
    </location>
</feature>
<keyword evidence="6" id="KW-1185">Reference proteome</keyword>
<organism evidence="5 6">
    <name type="scientific">Agrococcus citreus</name>
    <dbReference type="NCBI Taxonomy" id="84643"/>
    <lineage>
        <taxon>Bacteria</taxon>
        <taxon>Bacillati</taxon>
        <taxon>Actinomycetota</taxon>
        <taxon>Actinomycetes</taxon>
        <taxon>Micrococcales</taxon>
        <taxon>Microbacteriaceae</taxon>
        <taxon>Agrococcus</taxon>
    </lineage>
</organism>
<accession>A0ABN1YYZ1</accession>
<dbReference type="RefSeq" id="WP_343920870.1">
    <property type="nucleotide sequence ID" value="NZ_BAAAKK010000005.1"/>
</dbReference>
<evidence type="ECO:0000313" key="5">
    <source>
        <dbReference type="EMBL" id="GAA1425668.1"/>
    </source>
</evidence>
<name>A0ABN1YYZ1_9MICO</name>
<keyword evidence="2" id="KW-0812">Transmembrane</keyword>
<dbReference type="InterPro" id="IPR012533">
    <property type="entry name" value="YcnI-copper_dom"/>
</dbReference>
<sequence>MHTSTTRPRTVAAGVGATIAAAALVLLAPTAASAHVHVSPSSTEAGATSELAFSFSHGCDGSPTTGVAITIPDEVAAVSLIANAGWDVAVDTAGGQRVVQLTADEPVPDGIRETLEVEVTLPEGAADGTVLAFPTLQSCEVGETDWSSLDQEADTPAPILTIGASSEHGHGAADGADTAGSADSADGADSADATASVTAEEGEASAAMPIAIAALVVAVIAAALGAFSVLRRRATD</sequence>
<evidence type="ECO:0000256" key="3">
    <source>
        <dbReference type="SAM" id="SignalP"/>
    </source>
</evidence>